<evidence type="ECO:0000313" key="6">
    <source>
        <dbReference type="Proteomes" id="UP000053617"/>
    </source>
</evidence>
<comment type="subcellular location">
    <subcellularLocation>
        <location evidence="1">Nucleus</location>
    </subcellularLocation>
</comment>
<dbReference type="RefSeq" id="XP_013270736.1">
    <property type="nucleotide sequence ID" value="XM_013415282.1"/>
</dbReference>
<feature type="compositionally biased region" description="Basic residues" evidence="3">
    <location>
        <begin position="492"/>
        <end position="503"/>
    </location>
</feature>
<evidence type="ECO:0000313" key="5">
    <source>
        <dbReference type="EMBL" id="KIX03600.1"/>
    </source>
</evidence>
<sequence length="523" mass="58384">MDNSQFRNLLQNDRHSKAPARSPSSGIFKAPALGSKTRASIPMTPRSVIGSNASKEFVRQVAEHKREQDGQPPMKRFKSSAAPKGAKLASGYQDRTLARRTGQDGEDTEDDKEKRLKALEEMYQRQQIDEATFESLKSNLGIGGSIDSTHLVKGLDWKLLERVRRGEDINNDPVKARGTTPEAAKVDVDDELDQVLDKDVQTRAPTFRKDETEAPIDEPYEGQPVTRDEILRRWKEGRAGIQRETPPEPALGDRFKKVGSEKSSNKRKFIEVVNGRRREVLVITNKDWTRKRKTRWIDKGGDEEYRKETQPLGMEVPAEFLERQKAISAQQAAEDEDDDIFQGVAEYDPLAAINSDSEDPDGDGDGKKKTERTTATETKVAPASDKPRNYFSTSHQTDEGEDRINPISKDPTLLAAIKRAAGLRRSEEAGGGEMADSDPDRAARQQQLLARLKARDRADAADMDLGFGESRLGDEDDDEDVVWEAGEGTTKKSGRKRGPKKRKGDKDNVNDVMSVLGGRKNEK</sequence>
<dbReference type="AlphaFoldDB" id="A0A0D2J3Q2"/>
<dbReference type="HOGENOM" id="CLU_017393_0_0_1"/>
<feature type="compositionally biased region" description="Basic and acidic residues" evidence="3">
    <location>
        <begin position="226"/>
        <end position="238"/>
    </location>
</feature>
<feature type="region of interest" description="Disordered" evidence="3">
    <location>
        <begin position="1"/>
        <end position="112"/>
    </location>
</feature>
<proteinExistence type="predicted"/>
<reference evidence="5 6" key="1">
    <citation type="submission" date="2015-01" db="EMBL/GenBank/DDBJ databases">
        <title>The Genome Sequence of Rhinocladiella mackenzie CBS 650.93.</title>
        <authorList>
            <consortium name="The Broad Institute Genomics Platform"/>
            <person name="Cuomo C."/>
            <person name="de Hoog S."/>
            <person name="Gorbushina A."/>
            <person name="Stielow B."/>
            <person name="Teixiera M."/>
            <person name="Abouelleil A."/>
            <person name="Chapman S.B."/>
            <person name="Priest M."/>
            <person name="Young S.K."/>
            <person name="Wortman J."/>
            <person name="Nusbaum C."/>
            <person name="Birren B."/>
        </authorList>
    </citation>
    <scope>NUCLEOTIDE SEQUENCE [LARGE SCALE GENOMIC DNA]</scope>
    <source>
        <strain evidence="5 6">CBS 650.93</strain>
    </source>
</reference>
<accession>A0A0D2J3Q2</accession>
<dbReference type="GeneID" id="25295224"/>
<evidence type="ECO:0000256" key="1">
    <source>
        <dbReference type="ARBA" id="ARBA00004123"/>
    </source>
</evidence>
<dbReference type="Proteomes" id="UP000053617">
    <property type="component" value="Unassembled WGS sequence"/>
</dbReference>
<dbReference type="EMBL" id="KN847479">
    <property type="protein sequence ID" value="KIX03600.1"/>
    <property type="molecule type" value="Genomic_DNA"/>
</dbReference>
<feature type="compositionally biased region" description="Basic and acidic residues" evidence="3">
    <location>
        <begin position="364"/>
        <end position="374"/>
    </location>
</feature>
<keyword evidence="2" id="KW-0539">Nucleus</keyword>
<dbReference type="STRING" id="1442369.A0A0D2J3Q2"/>
<feature type="compositionally biased region" description="Basic and acidic residues" evidence="3">
    <location>
        <begin position="56"/>
        <end position="69"/>
    </location>
</feature>
<dbReference type="OrthoDB" id="3366823at2759"/>
<keyword evidence="6" id="KW-1185">Reference proteome</keyword>
<name>A0A0D2J3Q2_9EURO</name>
<feature type="compositionally biased region" description="Polar residues" evidence="3">
    <location>
        <begin position="1"/>
        <end position="11"/>
    </location>
</feature>
<dbReference type="Pfam" id="PF07808">
    <property type="entry name" value="RED_N"/>
    <property type="match status" value="1"/>
</dbReference>
<organism evidence="5 6">
    <name type="scientific">Rhinocladiella mackenziei CBS 650.93</name>
    <dbReference type="NCBI Taxonomy" id="1442369"/>
    <lineage>
        <taxon>Eukaryota</taxon>
        <taxon>Fungi</taxon>
        <taxon>Dikarya</taxon>
        <taxon>Ascomycota</taxon>
        <taxon>Pezizomycotina</taxon>
        <taxon>Eurotiomycetes</taxon>
        <taxon>Chaetothyriomycetidae</taxon>
        <taxon>Chaetothyriales</taxon>
        <taxon>Herpotrichiellaceae</taxon>
        <taxon>Rhinocladiella</taxon>
    </lineage>
</organism>
<feature type="domain" description="RED-like N-terminal" evidence="4">
    <location>
        <begin position="77"/>
        <end position="172"/>
    </location>
</feature>
<protein>
    <recommendedName>
        <fullName evidence="4">RED-like N-terminal domain-containing protein</fullName>
    </recommendedName>
</protein>
<gene>
    <name evidence="5" type="ORF">Z518_07153</name>
</gene>
<dbReference type="InterPro" id="IPR012916">
    <property type="entry name" value="RED_N"/>
</dbReference>
<feature type="region of interest" description="Disordered" evidence="3">
    <location>
        <begin position="326"/>
        <end position="410"/>
    </location>
</feature>
<feature type="region of interest" description="Disordered" evidence="3">
    <location>
        <begin position="170"/>
        <end position="259"/>
    </location>
</feature>
<feature type="region of interest" description="Disordered" evidence="3">
    <location>
        <begin position="422"/>
        <end position="523"/>
    </location>
</feature>
<dbReference type="PANTHER" id="PTHR12765">
    <property type="entry name" value="RED PROTEIN IK FACTOR CYTOKINE IK"/>
    <property type="match status" value="1"/>
</dbReference>
<dbReference type="InterPro" id="IPR039896">
    <property type="entry name" value="Red-like"/>
</dbReference>
<evidence type="ECO:0000259" key="4">
    <source>
        <dbReference type="Pfam" id="PF07808"/>
    </source>
</evidence>
<dbReference type="GO" id="GO:0005634">
    <property type="term" value="C:nucleus"/>
    <property type="evidence" value="ECO:0007669"/>
    <property type="project" value="UniProtKB-SubCell"/>
</dbReference>
<evidence type="ECO:0000256" key="2">
    <source>
        <dbReference type="ARBA" id="ARBA00023242"/>
    </source>
</evidence>
<dbReference type="VEuPathDB" id="FungiDB:Z518_07153"/>
<feature type="compositionally biased region" description="Basic and acidic residues" evidence="3">
    <location>
        <begin position="195"/>
        <end position="212"/>
    </location>
</feature>
<evidence type="ECO:0000256" key="3">
    <source>
        <dbReference type="SAM" id="MobiDB-lite"/>
    </source>
</evidence>